<feature type="signal peptide" evidence="1">
    <location>
        <begin position="1"/>
        <end position="18"/>
    </location>
</feature>
<evidence type="ECO:0000313" key="2">
    <source>
        <dbReference type="EMBL" id="BBI19789.1"/>
    </source>
</evidence>
<dbReference type="SUPFAM" id="SSF51004">
    <property type="entry name" value="C-terminal (heme d1) domain of cytochrome cd1-nitrite reductase"/>
    <property type="match status" value="1"/>
</dbReference>
<dbReference type="Gene3D" id="2.130.10.10">
    <property type="entry name" value="YVTN repeat-like/Quinoprotein amine dehydrogenase"/>
    <property type="match status" value="1"/>
</dbReference>
<protein>
    <recommendedName>
        <fullName evidence="4">YncE family protein</fullName>
    </recommendedName>
</protein>
<dbReference type="PANTHER" id="PTHR47197:SF3">
    <property type="entry name" value="DIHYDRO-HEME D1 DEHYDROGENASE"/>
    <property type="match status" value="1"/>
</dbReference>
<dbReference type="InterPro" id="IPR011048">
    <property type="entry name" value="Haem_d1_sf"/>
</dbReference>
<keyword evidence="1" id="KW-0732">Signal</keyword>
<organism evidence="2 3">
    <name type="scientific">Qipengyuania flava</name>
    <dbReference type="NCBI Taxonomy" id="192812"/>
    <lineage>
        <taxon>Bacteria</taxon>
        <taxon>Pseudomonadati</taxon>
        <taxon>Pseudomonadota</taxon>
        <taxon>Alphaproteobacteria</taxon>
        <taxon>Sphingomonadales</taxon>
        <taxon>Erythrobacteraceae</taxon>
        <taxon>Qipengyuania</taxon>
    </lineage>
</organism>
<sequence>MNRFLLFLPLLAASCTTAVDEEASLAFAETVVEVPGFVDFLQVDGDTVWSTNEGRVEQWSREGKVATVEMPRPCGTMAMEAGSLWVGNCEGGELYRIGPDTGQVLARIPAGIGPSGEQNVVGGAGAVWAPNQAAGTITRIDPATNSITAEIAVDPGTTFLAYGFDALWAVSSAGGTLQRIDPASNTVTGTVELGDTPGFLAAGEGAVWVQEQGDGTVARIDPETLAVTGRTKVGDNLKWGDIDTGEGKIWLRTTDEQTFVVIEAANGEILARVGRPEGSGAIRYTPEGIWTSAHDVDSINWWALSEG</sequence>
<accession>A0A3T1CFN6</accession>
<proteinExistence type="predicted"/>
<name>A0A3T1CFN6_9SPHN</name>
<gene>
    <name evidence="2" type="ORF">EKJ_06360</name>
</gene>
<evidence type="ECO:0008006" key="4">
    <source>
        <dbReference type="Google" id="ProtNLM"/>
    </source>
</evidence>
<dbReference type="RefSeq" id="WP_130585869.1">
    <property type="nucleotide sequence ID" value="NZ_AP019389.1"/>
</dbReference>
<dbReference type="AlphaFoldDB" id="A0A3T1CFN6"/>
<dbReference type="EMBL" id="AP019389">
    <property type="protein sequence ID" value="BBI19789.1"/>
    <property type="molecule type" value="Genomic_DNA"/>
</dbReference>
<evidence type="ECO:0000313" key="3">
    <source>
        <dbReference type="Proteomes" id="UP000290057"/>
    </source>
</evidence>
<reference evidence="2 3" key="1">
    <citation type="submission" date="2019-01" db="EMBL/GenBank/DDBJ databases">
        <title>Complete genome sequence of Erythrobacter flavus KJ5.</title>
        <authorList>
            <person name="Kanesaki Y."/>
            <person name="Brotosudarmo T."/>
            <person name="Moriuchi R."/>
            <person name="Awai K."/>
        </authorList>
    </citation>
    <scope>NUCLEOTIDE SEQUENCE [LARGE SCALE GENOMIC DNA]</scope>
    <source>
        <strain evidence="2 3">KJ5</strain>
    </source>
</reference>
<dbReference type="PANTHER" id="PTHR47197">
    <property type="entry name" value="PROTEIN NIRF"/>
    <property type="match status" value="1"/>
</dbReference>
<dbReference type="InterPro" id="IPR015943">
    <property type="entry name" value="WD40/YVTN_repeat-like_dom_sf"/>
</dbReference>
<keyword evidence="3" id="KW-1185">Reference proteome</keyword>
<dbReference type="PROSITE" id="PS51257">
    <property type="entry name" value="PROKAR_LIPOPROTEIN"/>
    <property type="match status" value="1"/>
</dbReference>
<evidence type="ECO:0000256" key="1">
    <source>
        <dbReference type="SAM" id="SignalP"/>
    </source>
</evidence>
<dbReference type="InterPro" id="IPR051200">
    <property type="entry name" value="Host-pathogen_enzymatic-act"/>
</dbReference>
<feature type="chain" id="PRO_5019221311" description="YncE family protein" evidence="1">
    <location>
        <begin position="19"/>
        <end position="307"/>
    </location>
</feature>
<dbReference type="Proteomes" id="UP000290057">
    <property type="component" value="Chromosome"/>
</dbReference>